<dbReference type="EMBL" id="JAUHHC010000001">
    <property type="protein sequence ID" value="MDN3919059.1"/>
    <property type="molecule type" value="Genomic_DNA"/>
</dbReference>
<feature type="transmembrane region" description="Helical" evidence="1">
    <location>
        <begin position="199"/>
        <end position="219"/>
    </location>
</feature>
<dbReference type="SUPFAM" id="SSF81324">
    <property type="entry name" value="Voltage-gated potassium channels"/>
    <property type="match status" value="1"/>
</dbReference>
<feature type="transmembrane region" description="Helical" evidence="1">
    <location>
        <begin position="12"/>
        <end position="32"/>
    </location>
</feature>
<accession>A0ABT8DKX2</accession>
<evidence type="ECO:0000313" key="3">
    <source>
        <dbReference type="EMBL" id="MDN3919059.1"/>
    </source>
</evidence>
<keyword evidence="4" id="KW-1185">Reference proteome</keyword>
<dbReference type="InterPro" id="IPR013099">
    <property type="entry name" value="K_chnl_dom"/>
</dbReference>
<proteinExistence type="predicted"/>
<keyword evidence="1" id="KW-1133">Transmembrane helix</keyword>
<dbReference type="Pfam" id="PF07885">
    <property type="entry name" value="Ion_trans_2"/>
    <property type="match status" value="1"/>
</dbReference>
<gene>
    <name evidence="3" type="ORF">QWJ38_02085</name>
</gene>
<feature type="domain" description="Potassium channel" evidence="2">
    <location>
        <begin position="143"/>
        <end position="214"/>
    </location>
</feature>
<evidence type="ECO:0000256" key="1">
    <source>
        <dbReference type="SAM" id="Phobius"/>
    </source>
</evidence>
<feature type="transmembrane region" description="Helical" evidence="1">
    <location>
        <begin position="124"/>
        <end position="148"/>
    </location>
</feature>
<organism evidence="3 4">
    <name type="scientific">Roseateles violae</name>
    <dbReference type="NCBI Taxonomy" id="3058042"/>
    <lineage>
        <taxon>Bacteria</taxon>
        <taxon>Pseudomonadati</taxon>
        <taxon>Pseudomonadota</taxon>
        <taxon>Betaproteobacteria</taxon>
        <taxon>Burkholderiales</taxon>
        <taxon>Sphaerotilaceae</taxon>
        <taxon>Roseateles</taxon>
    </lineage>
</organism>
<evidence type="ECO:0000259" key="2">
    <source>
        <dbReference type="Pfam" id="PF07885"/>
    </source>
</evidence>
<keyword evidence="1" id="KW-0812">Transmembrane</keyword>
<dbReference type="Proteomes" id="UP001228044">
    <property type="component" value="Unassembled WGS sequence"/>
</dbReference>
<dbReference type="RefSeq" id="WP_290357378.1">
    <property type="nucleotide sequence ID" value="NZ_JAUHHC010000001.1"/>
</dbReference>
<feature type="transmembrane region" description="Helical" evidence="1">
    <location>
        <begin position="90"/>
        <end position="112"/>
    </location>
</feature>
<sequence length="223" mass="24285">MRYTELLSMTRRHPSAVLLFVQLAGLLLYPFAETARGGPVVLGGFGIVVLIMTTRMVRATPGLTWISVCIALPAIVLLALQMFVEGSEWLLPWSAALEAVFYFYAAASLIAYMMGDLHATTDELFAAAATFTLLAWGFMYLMVILQTLQPGCFAAAVNPQAPRSWTELMFLSFALLSSTGIGDVIPITPPARALASIEMFVGVMYLAAVVSRLIGITLLRRDR</sequence>
<name>A0ABT8DKX2_9BURK</name>
<evidence type="ECO:0000313" key="4">
    <source>
        <dbReference type="Proteomes" id="UP001228044"/>
    </source>
</evidence>
<reference evidence="3 4" key="1">
    <citation type="submission" date="2023-06" db="EMBL/GenBank/DDBJ databases">
        <title>Pelomonas sp. PFR6 16S ribosomal RNA gene Genome sequencing and assembly.</title>
        <authorList>
            <person name="Woo H."/>
        </authorList>
    </citation>
    <scope>NUCLEOTIDE SEQUENCE [LARGE SCALE GENOMIC DNA]</scope>
    <source>
        <strain evidence="3 4">PFR6</strain>
    </source>
</reference>
<dbReference type="Gene3D" id="1.10.287.70">
    <property type="match status" value="1"/>
</dbReference>
<feature type="transmembrane region" description="Helical" evidence="1">
    <location>
        <begin position="64"/>
        <end position="84"/>
    </location>
</feature>
<protein>
    <submittedName>
        <fullName evidence="3">Ion channel</fullName>
    </submittedName>
</protein>
<keyword evidence="1" id="KW-0472">Membrane</keyword>
<feature type="transmembrane region" description="Helical" evidence="1">
    <location>
        <begin position="38"/>
        <end position="57"/>
    </location>
</feature>
<comment type="caution">
    <text evidence="3">The sequence shown here is derived from an EMBL/GenBank/DDBJ whole genome shotgun (WGS) entry which is preliminary data.</text>
</comment>